<dbReference type="CDD" id="cd13337">
    <property type="entry name" value="FERM-like_C_SNX17"/>
    <property type="match status" value="1"/>
</dbReference>
<dbReference type="CDD" id="cd16121">
    <property type="entry name" value="FERM_F1_SNX17"/>
    <property type="match status" value="1"/>
</dbReference>
<dbReference type="Gene3D" id="3.30.1520.10">
    <property type="entry name" value="Phox-like domain"/>
    <property type="match status" value="1"/>
</dbReference>
<dbReference type="Pfam" id="PF21273">
    <property type="entry name" value="SNX17-27-31_F1_FERM"/>
    <property type="match status" value="2"/>
</dbReference>
<feature type="compositionally biased region" description="Basic and acidic residues" evidence="11">
    <location>
        <begin position="478"/>
        <end position="490"/>
    </location>
</feature>
<dbReference type="GO" id="GO:0030659">
    <property type="term" value="C:cytoplasmic vesicle membrane"/>
    <property type="evidence" value="ECO:0007669"/>
    <property type="project" value="UniProtKB-SubCell"/>
</dbReference>
<evidence type="ECO:0000313" key="13">
    <source>
        <dbReference type="EMBL" id="CAC5403361.1"/>
    </source>
</evidence>
<dbReference type="InterPro" id="IPR048763">
    <property type="entry name" value="SNX17-31_FERM_F1"/>
</dbReference>
<evidence type="ECO:0000256" key="11">
    <source>
        <dbReference type="SAM" id="MobiDB-lite"/>
    </source>
</evidence>
<dbReference type="Gene3D" id="2.30.29.30">
    <property type="entry name" value="Pleckstrin-homology domain (PH domain)/Phosphotyrosine-binding domain (PTB)"/>
    <property type="match status" value="1"/>
</dbReference>
<keyword evidence="9" id="KW-0472">Membrane</keyword>
<feature type="region of interest" description="Disordered" evidence="11">
    <location>
        <begin position="437"/>
        <end position="505"/>
    </location>
</feature>
<keyword evidence="4" id="KW-0813">Transport</keyword>
<reference evidence="13 14" key="1">
    <citation type="submission" date="2020-06" db="EMBL/GenBank/DDBJ databases">
        <authorList>
            <person name="Li R."/>
            <person name="Bekaert M."/>
        </authorList>
    </citation>
    <scope>NUCLEOTIDE SEQUENCE [LARGE SCALE GENOMIC DNA]</scope>
    <source>
        <strain evidence="14">wild</strain>
    </source>
</reference>
<dbReference type="InterPro" id="IPR011993">
    <property type="entry name" value="PH-like_dom_sf"/>
</dbReference>
<protein>
    <submittedName>
        <fullName evidence="13">SNX17</fullName>
    </submittedName>
</protein>
<dbReference type="SUPFAM" id="SSF64268">
    <property type="entry name" value="PX domain"/>
    <property type="match status" value="1"/>
</dbReference>
<feature type="domain" description="PX" evidence="12">
    <location>
        <begin position="1"/>
        <end position="108"/>
    </location>
</feature>
<dbReference type="FunFam" id="1.20.80.60:FF:000001">
    <property type="entry name" value="Sorting nexin-17 isoform1"/>
    <property type="match status" value="1"/>
</dbReference>
<evidence type="ECO:0000256" key="4">
    <source>
        <dbReference type="ARBA" id="ARBA00022448"/>
    </source>
</evidence>
<feature type="compositionally biased region" description="Basic residues" evidence="11">
    <location>
        <begin position="438"/>
        <end position="457"/>
    </location>
</feature>
<dbReference type="EMBL" id="CACVKT020006743">
    <property type="protein sequence ID" value="CAC5403361.1"/>
    <property type="molecule type" value="Genomic_DNA"/>
</dbReference>
<dbReference type="AlphaFoldDB" id="A0A6J8D6U5"/>
<dbReference type="Gene3D" id="3.10.20.90">
    <property type="entry name" value="Phosphatidylinositol 3-kinase Catalytic Subunit, Chain A, domain 1"/>
    <property type="match status" value="2"/>
</dbReference>
<dbReference type="InterPro" id="IPR040842">
    <property type="entry name" value="SNX17/31_FERM"/>
</dbReference>
<comment type="subcellular location">
    <subcellularLocation>
        <location evidence="1">Cytoplasmic vesicle membrane</location>
        <topology evidence="1">Peripheral membrane protein</topology>
        <orientation evidence="1">Cytoplasmic side</orientation>
    </subcellularLocation>
    <subcellularLocation>
        <location evidence="2">Early endosome</location>
    </subcellularLocation>
</comment>
<dbReference type="FunFam" id="3.30.1520.10:FF:000008">
    <property type="entry name" value="Sorting nexin-17 isoform1"/>
    <property type="match status" value="1"/>
</dbReference>
<evidence type="ECO:0000313" key="14">
    <source>
        <dbReference type="Proteomes" id="UP000507470"/>
    </source>
</evidence>
<dbReference type="Pfam" id="PF21271">
    <property type="entry name" value="SNX17-31_F2_FERM"/>
    <property type="match status" value="1"/>
</dbReference>
<name>A0A6J8D6U5_MYTCO</name>
<dbReference type="GO" id="GO:0032456">
    <property type="term" value="P:endocytic recycling"/>
    <property type="evidence" value="ECO:0007669"/>
    <property type="project" value="TreeGrafter"/>
</dbReference>
<comment type="similarity">
    <text evidence="3">Belongs to the sorting nexin family.</text>
</comment>
<evidence type="ECO:0000256" key="1">
    <source>
        <dbReference type="ARBA" id="ARBA00004180"/>
    </source>
</evidence>
<keyword evidence="7" id="KW-0653">Protein transport</keyword>
<dbReference type="OrthoDB" id="5772781at2759"/>
<evidence type="ECO:0000256" key="10">
    <source>
        <dbReference type="ARBA" id="ARBA00023329"/>
    </source>
</evidence>
<keyword evidence="14" id="KW-1185">Reference proteome</keyword>
<dbReference type="GO" id="GO:0035091">
    <property type="term" value="F:phosphatidylinositol binding"/>
    <property type="evidence" value="ECO:0007669"/>
    <property type="project" value="InterPro"/>
</dbReference>
<evidence type="ECO:0000256" key="8">
    <source>
        <dbReference type="ARBA" id="ARBA00023121"/>
    </source>
</evidence>
<evidence type="ECO:0000256" key="7">
    <source>
        <dbReference type="ARBA" id="ARBA00022927"/>
    </source>
</evidence>
<dbReference type="Pfam" id="PF18116">
    <property type="entry name" value="SNX17_FERM_C"/>
    <property type="match status" value="1"/>
</dbReference>
<evidence type="ECO:0000259" key="12">
    <source>
        <dbReference type="PROSITE" id="PS50195"/>
    </source>
</evidence>
<dbReference type="InterPro" id="IPR001683">
    <property type="entry name" value="PX_dom"/>
</dbReference>
<evidence type="ECO:0000256" key="2">
    <source>
        <dbReference type="ARBA" id="ARBA00004412"/>
    </source>
</evidence>
<dbReference type="InterPro" id="IPR048767">
    <property type="entry name" value="SNX17-31_FERM_F2"/>
</dbReference>
<dbReference type="InterPro" id="IPR036871">
    <property type="entry name" value="PX_dom_sf"/>
</dbReference>
<dbReference type="InterPro" id="IPR037836">
    <property type="entry name" value="SNX17_FERM-like_dom"/>
</dbReference>
<evidence type="ECO:0000256" key="5">
    <source>
        <dbReference type="ARBA" id="ARBA00022490"/>
    </source>
</evidence>
<dbReference type="PROSITE" id="PS50195">
    <property type="entry name" value="PX"/>
    <property type="match status" value="1"/>
</dbReference>
<proteinExistence type="inferred from homology"/>
<dbReference type="Proteomes" id="UP000507470">
    <property type="component" value="Unassembled WGS sequence"/>
</dbReference>
<dbReference type="PANTHER" id="PTHR12431">
    <property type="entry name" value="SORTING NEXIN 17 AND 27"/>
    <property type="match status" value="1"/>
</dbReference>
<dbReference type="Gene3D" id="1.20.80.60">
    <property type="match status" value="1"/>
</dbReference>
<dbReference type="Pfam" id="PF00787">
    <property type="entry name" value="PX"/>
    <property type="match status" value="1"/>
</dbReference>
<keyword evidence="6" id="KW-0967">Endosome</keyword>
<keyword evidence="5" id="KW-0963">Cytoplasm</keyword>
<gene>
    <name evidence="13" type="ORF">MCOR_37260</name>
</gene>
<keyword evidence="10" id="KW-0968">Cytoplasmic vesicle</keyword>
<accession>A0A6J8D6U5</accession>
<dbReference type="CDD" id="cd06885">
    <property type="entry name" value="PX_SNX17_31"/>
    <property type="match status" value="1"/>
</dbReference>
<dbReference type="InterPro" id="IPR028666">
    <property type="entry name" value="SNX17_FERM_N"/>
</dbReference>
<evidence type="ECO:0000256" key="6">
    <source>
        <dbReference type="ARBA" id="ARBA00022753"/>
    </source>
</evidence>
<dbReference type="SMART" id="SM00312">
    <property type="entry name" value="PX"/>
    <property type="match status" value="1"/>
</dbReference>
<organism evidence="13 14">
    <name type="scientific">Mytilus coruscus</name>
    <name type="common">Sea mussel</name>
    <dbReference type="NCBI Taxonomy" id="42192"/>
    <lineage>
        <taxon>Eukaryota</taxon>
        <taxon>Metazoa</taxon>
        <taxon>Spiralia</taxon>
        <taxon>Lophotrochozoa</taxon>
        <taxon>Mollusca</taxon>
        <taxon>Bivalvia</taxon>
        <taxon>Autobranchia</taxon>
        <taxon>Pteriomorphia</taxon>
        <taxon>Mytilida</taxon>
        <taxon>Mytiloidea</taxon>
        <taxon>Mytilidae</taxon>
        <taxon>Mytilinae</taxon>
        <taxon>Mytilus</taxon>
    </lineage>
</organism>
<dbReference type="PANTHER" id="PTHR12431:SF14">
    <property type="entry name" value="LD15323P"/>
    <property type="match status" value="1"/>
</dbReference>
<dbReference type="GO" id="GO:0005769">
    <property type="term" value="C:early endosome"/>
    <property type="evidence" value="ECO:0007669"/>
    <property type="project" value="UniProtKB-SubCell"/>
</dbReference>
<dbReference type="GO" id="GO:0006886">
    <property type="term" value="P:intracellular protein transport"/>
    <property type="evidence" value="ECO:0007669"/>
    <property type="project" value="TreeGrafter"/>
</dbReference>
<evidence type="ECO:0000256" key="3">
    <source>
        <dbReference type="ARBA" id="ARBA00010883"/>
    </source>
</evidence>
<keyword evidence="8" id="KW-0446">Lipid-binding</keyword>
<dbReference type="FunFam" id="2.30.29.30:FF:000145">
    <property type="entry name" value="Sorting nexin-17 isoform1"/>
    <property type="match status" value="1"/>
</dbReference>
<sequence>MHFSIPDTSALKDDSGTSYTSFNVHINGVFHCSVRYSLLNAFNEELKKEFGATVLPPFPPKKLFGMTPEKLEERRLMLERYVQIVSQEPRIANSDIFNGFLLKAQQETQKETSEAVTLDVFLMNGYKITVKIMSTDQTEDVLETVASQLELPEEFTYYFTLYLVRKEEDGDNSIVRKLQEFESPYISLKYANKIGSHRIVLRKGFWDLSYEDDLLENKVAMKKLNIFVRKLQEFESPYISLKYANKIGSHRIVLRKGFWDLSYEDDLLENKVAMNLLYVQAVNDIERSWTLGTKEQLKHLATLQQRGSKREYLRLVRTFKYYGYIQFKPCITDYPQADSRVLICTGGRELNFRIQMAANSVKEGSFKITRIKCWRITSSVPKFAERNGESTKSPQMELAFEYLMSRDCLQWISIKTDQAILMSMCLQSMVDELISQKQGRKIKRPHDRSKGTAKKVQLKRDNSYGMGLAQSSLPSPEEEAKGNGKNEKKGVVTNDAFSTIGDDDL</sequence>
<evidence type="ECO:0000256" key="9">
    <source>
        <dbReference type="ARBA" id="ARBA00023136"/>
    </source>
</evidence>